<dbReference type="InterPro" id="IPR006683">
    <property type="entry name" value="Thioestr_dom"/>
</dbReference>
<reference evidence="4 5" key="1">
    <citation type="submission" date="2015-12" db="EMBL/GenBank/DDBJ databases">
        <title>Draft genome sequence of Acidibacillus ferrooxidans ITV001, isolated from a chalcopyrite acid mine drainage site in Brazil.</title>
        <authorList>
            <person name="Dall'Agnol H."/>
            <person name="Nancucheo I."/>
            <person name="Johnson B."/>
            <person name="Oliveira R."/>
            <person name="Leite L."/>
            <person name="Pylro V."/>
            <person name="Nunes G.L."/>
            <person name="Tzotzos G."/>
            <person name="Fernandes G.R."/>
            <person name="Dutra J."/>
            <person name="Orellana S.C."/>
            <person name="Oliveira G."/>
        </authorList>
    </citation>
    <scope>NUCLEOTIDE SEQUENCE [LARGE SCALE GENOMIC DNA]</scope>
    <source>
        <strain evidence="5">ITV01</strain>
    </source>
</reference>
<dbReference type="InterPro" id="IPR003736">
    <property type="entry name" value="PAAI_dom"/>
</dbReference>
<dbReference type="NCBIfam" id="TIGR00369">
    <property type="entry name" value="unchar_dom_1"/>
    <property type="match status" value="1"/>
</dbReference>
<evidence type="ECO:0000256" key="1">
    <source>
        <dbReference type="ARBA" id="ARBA00008324"/>
    </source>
</evidence>
<dbReference type="Proteomes" id="UP000053557">
    <property type="component" value="Unassembled WGS sequence"/>
</dbReference>
<dbReference type="Gene3D" id="3.10.129.10">
    <property type="entry name" value="Hotdog Thioesterase"/>
    <property type="match status" value="1"/>
</dbReference>
<keyword evidence="2" id="KW-0378">Hydrolase</keyword>
<dbReference type="InterPro" id="IPR039298">
    <property type="entry name" value="ACOT13"/>
</dbReference>
<evidence type="ECO:0000313" key="5">
    <source>
        <dbReference type="Proteomes" id="UP000053557"/>
    </source>
</evidence>
<dbReference type="GO" id="GO:0047617">
    <property type="term" value="F:fatty acyl-CoA hydrolase activity"/>
    <property type="evidence" value="ECO:0007669"/>
    <property type="project" value="InterPro"/>
</dbReference>
<evidence type="ECO:0000313" key="4">
    <source>
        <dbReference type="EMBL" id="KUO94809.1"/>
    </source>
</evidence>
<feature type="domain" description="Thioesterase" evidence="3">
    <location>
        <begin position="78"/>
        <end position="151"/>
    </location>
</feature>
<keyword evidence="5" id="KW-1185">Reference proteome</keyword>
<organism evidence="4 5">
    <name type="scientific">Ferroacidibacillus organovorans</name>
    <dbReference type="NCBI Taxonomy" id="1765683"/>
    <lineage>
        <taxon>Bacteria</taxon>
        <taxon>Bacillati</taxon>
        <taxon>Bacillota</taxon>
        <taxon>Bacilli</taxon>
        <taxon>Bacillales</taxon>
        <taxon>Alicyclobacillaceae</taxon>
        <taxon>Ferroacidibacillus</taxon>
    </lineage>
</organism>
<protein>
    <recommendedName>
        <fullName evidence="3">Thioesterase domain-containing protein</fullName>
    </recommendedName>
</protein>
<dbReference type="SUPFAM" id="SSF54637">
    <property type="entry name" value="Thioesterase/thiol ester dehydrase-isomerase"/>
    <property type="match status" value="1"/>
</dbReference>
<comment type="caution">
    <text evidence="4">The sequence shown here is derived from an EMBL/GenBank/DDBJ whole genome shotgun (WGS) entry which is preliminary data.</text>
</comment>
<dbReference type="CDD" id="cd03443">
    <property type="entry name" value="PaaI_thioesterase"/>
    <property type="match status" value="1"/>
</dbReference>
<gene>
    <name evidence="4" type="ORF">ATW55_10380</name>
</gene>
<dbReference type="InterPro" id="IPR029069">
    <property type="entry name" value="HotDog_dom_sf"/>
</dbReference>
<dbReference type="PANTHER" id="PTHR21660:SF1">
    <property type="entry name" value="ACYL-COENZYME A THIOESTERASE 13"/>
    <property type="match status" value="1"/>
</dbReference>
<dbReference type="EMBL" id="LPVJ01000070">
    <property type="protein sequence ID" value="KUO94809.1"/>
    <property type="molecule type" value="Genomic_DNA"/>
</dbReference>
<comment type="similarity">
    <text evidence="1">Belongs to the thioesterase PaaI family.</text>
</comment>
<name>A0A101XP05_9BACL</name>
<dbReference type="Pfam" id="PF03061">
    <property type="entry name" value="4HBT"/>
    <property type="match status" value="1"/>
</dbReference>
<sequence length="164" mass="18186">MSVERMEKSELLKALEDYDARDLEIALRAADANRRARTGELYFLHHLFEEQFDWGAAAEKGEIEITLPINLLVMNPGKMVHGGVLALLCDNAMGIASHARAMRDGVTVELTVRYHKPARGTKLRAVGRVVSAGSQVNSTQCEIYDDEGQLVTSASGTFYHKKPR</sequence>
<proteinExistence type="inferred from homology"/>
<evidence type="ECO:0000256" key="2">
    <source>
        <dbReference type="ARBA" id="ARBA00022801"/>
    </source>
</evidence>
<dbReference type="PANTHER" id="PTHR21660">
    <property type="entry name" value="THIOESTERASE SUPERFAMILY MEMBER-RELATED"/>
    <property type="match status" value="1"/>
</dbReference>
<dbReference type="AlphaFoldDB" id="A0A101XP05"/>
<accession>A0A101XP05</accession>
<dbReference type="OrthoDB" id="2139465at2"/>
<evidence type="ECO:0000259" key="3">
    <source>
        <dbReference type="Pfam" id="PF03061"/>
    </source>
</evidence>